<dbReference type="InParanoid" id="A0A2J6SPP8"/>
<dbReference type="PANTHER" id="PTHR45348">
    <property type="entry name" value="HYPOTHETICAL OXIDOREDUCTASE (EUROFUNG)"/>
    <property type="match status" value="1"/>
</dbReference>
<dbReference type="InterPro" id="IPR011032">
    <property type="entry name" value="GroES-like_sf"/>
</dbReference>
<dbReference type="Proteomes" id="UP000235371">
    <property type="component" value="Unassembled WGS sequence"/>
</dbReference>
<dbReference type="Pfam" id="PF08240">
    <property type="entry name" value="ADH_N"/>
    <property type="match status" value="1"/>
</dbReference>
<organism evidence="4 5">
    <name type="scientific">Hyaloscypha bicolor E</name>
    <dbReference type="NCBI Taxonomy" id="1095630"/>
    <lineage>
        <taxon>Eukaryota</taxon>
        <taxon>Fungi</taxon>
        <taxon>Dikarya</taxon>
        <taxon>Ascomycota</taxon>
        <taxon>Pezizomycotina</taxon>
        <taxon>Leotiomycetes</taxon>
        <taxon>Helotiales</taxon>
        <taxon>Hyaloscyphaceae</taxon>
        <taxon>Hyaloscypha</taxon>
        <taxon>Hyaloscypha bicolor</taxon>
    </lineage>
</organism>
<dbReference type="AlphaFoldDB" id="A0A2J6SPP8"/>
<dbReference type="EMBL" id="KZ613895">
    <property type="protein sequence ID" value="PMD52739.1"/>
    <property type="molecule type" value="Genomic_DNA"/>
</dbReference>
<dbReference type="InterPro" id="IPR047122">
    <property type="entry name" value="Trans-enoyl_RdTase-like"/>
</dbReference>
<dbReference type="PANTHER" id="PTHR45348:SF2">
    <property type="entry name" value="ZINC-TYPE ALCOHOL DEHYDROGENASE-LIKE PROTEIN C2E1P3.01"/>
    <property type="match status" value="1"/>
</dbReference>
<protein>
    <submittedName>
        <fullName evidence="4">GroES-like protein</fullName>
    </submittedName>
</protein>
<evidence type="ECO:0000259" key="3">
    <source>
        <dbReference type="SMART" id="SM00829"/>
    </source>
</evidence>
<sequence>MSNQAAWIPSKGAAIEIGHAEMPIPGPGELVIENHAIPLHPGDWKLAKGIIPIPMTYPAILGNYTAGTIHSLGPNTTRFKVGERVLSMSALALRNDHRFGGHQKYTLSTEMLTAHIGPDVGFEEASAASIVYAAMSALVLHLNLARPPLPPSPRDPISRSAEKVLIWGGGSSLGFFAVQIAALAGYTVLSTASPASFEALKQVGAKEVLDYRSPSIAEEVIALGPFKTVFAAADAAGDQVVIGQVLAAQGGGRFISTMGVRPGVVLPPGVEGVFVQYMDDYLKPENEEFVKWVWGDAGFLEWGLREGGLALGEVEGIGGLGMLAEGLRRLEKGEARGRRLVVRPGLE</sequence>
<dbReference type="InterPro" id="IPR013154">
    <property type="entry name" value="ADH-like_N"/>
</dbReference>
<evidence type="ECO:0000256" key="2">
    <source>
        <dbReference type="ARBA" id="ARBA00023002"/>
    </source>
</evidence>
<comment type="similarity">
    <text evidence="1">Belongs to the zinc-containing alcohol dehydrogenase family.</text>
</comment>
<dbReference type="GeneID" id="36596153"/>
<dbReference type="InterPro" id="IPR020843">
    <property type="entry name" value="ER"/>
</dbReference>
<keyword evidence="2" id="KW-0560">Oxidoreductase</keyword>
<dbReference type="Gene3D" id="3.40.50.720">
    <property type="entry name" value="NAD(P)-binding Rossmann-like Domain"/>
    <property type="match status" value="1"/>
</dbReference>
<dbReference type="CDD" id="cd08249">
    <property type="entry name" value="enoyl_reductase_like"/>
    <property type="match status" value="1"/>
</dbReference>
<reference evidence="4 5" key="1">
    <citation type="submission" date="2016-04" db="EMBL/GenBank/DDBJ databases">
        <title>A degradative enzymes factory behind the ericoid mycorrhizal symbiosis.</title>
        <authorList>
            <consortium name="DOE Joint Genome Institute"/>
            <person name="Martino E."/>
            <person name="Morin E."/>
            <person name="Grelet G."/>
            <person name="Kuo A."/>
            <person name="Kohler A."/>
            <person name="Daghino S."/>
            <person name="Barry K."/>
            <person name="Choi C."/>
            <person name="Cichocki N."/>
            <person name="Clum A."/>
            <person name="Copeland A."/>
            <person name="Hainaut M."/>
            <person name="Haridas S."/>
            <person name="Labutti K."/>
            <person name="Lindquist E."/>
            <person name="Lipzen A."/>
            <person name="Khouja H.-R."/>
            <person name="Murat C."/>
            <person name="Ohm R."/>
            <person name="Olson A."/>
            <person name="Spatafora J."/>
            <person name="Veneault-Fourrey C."/>
            <person name="Henrissat B."/>
            <person name="Grigoriev I."/>
            <person name="Martin F."/>
            <person name="Perotto S."/>
        </authorList>
    </citation>
    <scope>NUCLEOTIDE SEQUENCE [LARGE SCALE GENOMIC DNA]</scope>
    <source>
        <strain evidence="4 5">E</strain>
    </source>
</reference>
<dbReference type="SUPFAM" id="SSF50129">
    <property type="entry name" value="GroES-like"/>
    <property type="match status" value="1"/>
</dbReference>
<dbReference type="RefSeq" id="XP_024729643.1">
    <property type="nucleotide sequence ID" value="XM_024888077.1"/>
</dbReference>
<dbReference type="STRING" id="1095630.A0A2J6SPP8"/>
<keyword evidence="5" id="KW-1185">Reference proteome</keyword>
<feature type="domain" description="Enoyl reductase (ER)" evidence="3">
    <location>
        <begin position="12"/>
        <end position="341"/>
    </location>
</feature>
<dbReference type="SUPFAM" id="SSF51735">
    <property type="entry name" value="NAD(P)-binding Rossmann-fold domains"/>
    <property type="match status" value="1"/>
</dbReference>
<accession>A0A2J6SPP8</accession>
<proteinExistence type="inferred from homology"/>
<gene>
    <name evidence="4" type="ORF">K444DRAFT_704025</name>
</gene>
<evidence type="ECO:0000313" key="4">
    <source>
        <dbReference type="EMBL" id="PMD52739.1"/>
    </source>
</evidence>
<dbReference type="GO" id="GO:0016651">
    <property type="term" value="F:oxidoreductase activity, acting on NAD(P)H"/>
    <property type="evidence" value="ECO:0007669"/>
    <property type="project" value="InterPro"/>
</dbReference>
<dbReference type="SMART" id="SM00829">
    <property type="entry name" value="PKS_ER"/>
    <property type="match status" value="1"/>
</dbReference>
<evidence type="ECO:0000256" key="1">
    <source>
        <dbReference type="ARBA" id="ARBA00008072"/>
    </source>
</evidence>
<evidence type="ECO:0000313" key="5">
    <source>
        <dbReference type="Proteomes" id="UP000235371"/>
    </source>
</evidence>
<name>A0A2J6SPP8_9HELO</name>
<dbReference type="InterPro" id="IPR036291">
    <property type="entry name" value="NAD(P)-bd_dom_sf"/>
</dbReference>
<dbReference type="OrthoDB" id="3509362at2759"/>
<dbReference type="Gene3D" id="3.90.180.10">
    <property type="entry name" value="Medium-chain alcohol dehydrogenases, catalytic domain"/>
    <property type="match status" value="1"/>
</dbReference>